<dbReference type="Gene3D" id="3.90.1150.10">
    <property type="entry name" value="Aspartate Aminotransferase, domain 1"/>
    <property type="match status" value="1"/>
</dbReference>
<keyword evidence="4" id="KW-0032">Aminotransferase</keyword>
<proteinExistence type="inferred from homology"/>
<keyword evidence="5" id="KW-1185">Reference proteome</keyword>
<dbReference type="PANTHER" id="PTHR30244:SF36">
    <property type="entry name" value="3-OXO-GLUCOSE-6-PHOSPHATE:GLUTAMATE AMINOTRANSFERASE"/>
    <property type="match status" value="1"/>
</dbReference>
<dbReference type="GO" id="GO:0008483">
    <property type="term" value="F:transaminase activity"/>
    <property type="evidence" value="ECO:0007669"/>
    <property type="project" value="UniProtKB-KW"/>
</dbReference>
<dbReference type="Proteomes" id="UP000634134">
    <property type="component" value="Unassembled WGS sequence"/>
</dbReference>
<comment type="similarity">
    <text evidence="2 3">Belongs to the DegT/DnrJ/EryC1 family.</text>
</comment>
<dbReference type="PIRSF" id="PIRSF000390">
    <property type="entry name" value="PLP_StrS"/>
    <property type="match status" value="1"/>
</dbReference>
<dbReference type="EMBL" id="JACYGY010000002">
    <property type="protein sequence ID" value="MBE9466331.1"/>
    <property type="molecule type" value="Genomic_DNA"/>
</dbReference>
<dbReference type="SUPFAM" id="SSF53383">
    <property type="entry name" value="PLP-dependent transferases"/>
    <property type="match status" value="1"/>
</dbReference>
<keyword evidence="4" id="KW-0808">Transferase</keyword>
<dbReference type="CDD" id="cd00616">
    <property type="entry name" value="AHBA_syn"/>
    <property type="match status" value="1"/>
</dbReference>
<gene>
    <name evidence="4" type="ORF">IEE83_31070</name>
</gene>
<dbReference type="Gene3D" id="3.40.640.10">
    <property type="entry name" value="Type I PLP-dependent aspartate aminotransferase-like (Major domain)"/>
    <property type="match status" value="1"/>
</dbReference>
<evidence type="ECO:0000313" key="5">
    <source>
        <dbReference type="Proteomes" id="UP000634134"/>
    </source>
</evidence>
<organism evidence="4 5">
    <name type="scientific">Dyadobacter subterraneus</name>
    <dbReference type="NCBI Taxonomy" id="2773304"/>
    <lineage>
        <taxon>Bacteria</taxon>
        <taxon>Pseudomonadati</taxon>
        <taxon>Bacteroidota</taxon>
        <taxon>Cytophagia</taxon>
        <taxon>Cytophagales</taxon>
        <taxon>Spirosomataceae</taxon>
        <taxon>Dyadobacter</taxon>
    </lineage>
</organism>
<evidence type="ECO:0000256" key="1">
    <source>
        <dbReference type="ARBA" id="ARBA00022898"/>
    </source>
</evidence>
<evidence type="ECO:0000313" key="4">
    <source>
        <dbReference type="EMBL" id="MBE9466331.1"/>
    </source>
</evidence>
<dbReference type="InterPro" id="IPR015424">
    <property type="entry name" value="PyrdxlP-dep_Trfase"/>
</dbReference>
<comment type="caution">
    <text evidence="4">The sequence shown here is derived from an EMBL/GenBank/DDBJ whole genome shotgun (WGS) entry which is preliminary data.</text>
</comment>
<dbReference type="InterPro" id="IPR015421">
    <property type="entry name" value="PyrdxlP-dep_Trfase_major"/>
</dbReference>
<accession>A0ABR9WLE3</accession>
<evidence type="ECO:0000256" key="2">
    <source>
        <dbReference type="ARBA" id="ARBA00037999"/>
    </source>
</evidence>
<dbReference type="InterPro" id="IPR000653">
    <property type="entry name" value="DegT/StrS_aminotransferase"/>
</dbReference>
<dbReference type="PANTHER" id="PTHR30244">
    <property type="entry name" value="TRANSAMINASE"/>
    <property type="match status" value="1"/>
</dbReference>
<evidence type="ECO:0000256" key="3">
    <source>
        <dbReference type="RuleBase" id="RU004508"/>
    </source>
</evidence>
<keyword evidence="1 3" id="KW-0663">Pyridoxal phosphate</keyword>
<reference evidence="5" key="1">
    <citation type="submission" date="2023-07" db="EMBL/GenBank/DDBJ databases">
        <title>Dyadobacter sp. nov 'subterranea' isolated from contaminted grondwater.</title>
        <authorList>
            <person name="Szabo I."/>
            <person name="Al-Omari J."/>
            <person name="Szerdahelyi S.G."/>
            <person name="Rado J."/>
        </authorList>
    </citation>
    <scope>NUCLEOTIDE SEQUENCE [LARGE SCALE GENOMIC DNA]</scope>
    <source>
        <strain evidence="5">UP-52</strain>
    </source>
</reference>
<protein>
    <submittedName>
        <fullName evidence="4">DegT/DnrJ/EryC1/StrS family aminotransferase</fullName>
    </submittedName>
</protein>
<sequence>MIPFLDLNQINKPYLKAIEEASLRAVRSGWYILGPELLSFENSFAEYCNVSFCIGVANGLDAIGLILRAYDFPEGSEIIVPASTYIASVLPVSYLNLIPVLVEPDPVTMLIDPGRIEERITPLTRAILCADLYGRSCEMDKIMEIGARYNLKIISDAAQAHGALYQNRKTGSIADATAFSFYPTKNLGALGDAGAVTTMDAELAEKIFYLRNYGSKERYKNEYQGINSRLDEIQAAILNVKLPFLDRDNKKRREIARRYLTEIKLKDLVLPPADRIDEDAWHLFVIRHSERAALIQHLDRAGVQTNVHYPLPFHKQKAYQNLSHLELPLTEKIHEQVLSLPLNPILTDQEVTAVINAVNTFEKLQ</sequence>
<dbReference type="InterPro" id="IPR015422">
    <property type="entry name" value="PyrdxlP-dep_Trfase_small"/>
</dbReference>
<dbReference type="Pfam" id="PF01041">
    <property type="entry name" value="DegT_DnrJ_EryC1"/>
    <property type="match status" value="1"/>
</dbReference>
<dbReference type="RefSeq" id="WP_194124561.1">
    <property type="nucleotide sequence ID" value="NZ_JACYGY010000002.1"/>
</dbReference>
<name>A0ABR9WLE3_9BACT</name>